<dbReference type="PROSITE" id="PS51682">
    <property type="entry name" value="SAM_OMT_I"/>
    <property type="match status" value="1"/>
</dbReference>
<dbReference type="PANTHER" id="PTHR10509">
    <property type="entry name" value="O-METHYLTRANSFERASE-RELATED"/>
    <property type="match status" value="1"/>
</dbReference>
<dbReference type="InterPro" id="IPR002935">
    <property type="entry name" value="SAM_O-MeTrfase"/>
</dbReference>
<dbReference type="GO" id="GO:0032259">
    <property type="term" value="P:methylation"/>
    <property type="evidence" value="ECO:0007669"/>
    <property type="project" value="UniProtKB-KW"/>
</dbReference>
<protein>
    <submittedName>
        <fullName evidence="4">O-methyltransferase</fullName>
    </submittedName>
</protein>
<accession>A0A3M2JJV9</accession>
<keyword evidence="2 4" id="KW-0808">Transferase</keyword>
<dbReference type="RefSeq" id="WP_122147755.1">
    <property type="nucleotide sequence ID" value="NZ_RFFI01000005.1"/>
</dbReference>
<dbReference type="Gene3D" id="3.40.50.150">
    <property type="entry name" value="Vaccinia Virus protein VP39"/>
    <property type="match status" value="1"/>
</dbReference>
<organism evidence="4 5">
    <name type="scientific">Cellulomonas triticagri</name>
    <dbReference type="NCBI Taxonomy" id="2483352"/>
    <lineage>
        <taxon>Bacteria</taxon>
        <taxon>Bacillati</taxon>
        <taxon>Actinomycetota</taxon>
        <taxon>Actinomycetes</taxon>
        <taxon>Micrococcales</taxon>
        <taxon>Cellulomonadaceae</taxon>
        <taxon>Cellulomonas</taxon>
    </lineage>
</organism>
<gene>
    <name evidence="4" type="ORF">EBM89_01875</name>
</gene>
<dbReference type="GO" id="GO:0008171">
    <property type="term" value="F:O-methyltransferase activity"/>
    <property type="evidence" value="ECO:0007669"/>
    <property type="project" value="InterPro"/>
</dbReference>
<dbReference type="AlphaFoldDB" id="A0A3M2JJV9"/>
<evidence type="ECO:0000313" key="4">
    <source>
        <dbReference type="EMBL" id="RMI14092.1"/>
    </source>
</evidence>
<sequence>MADLRRDWTRVDEYLVTELVAEDATLLAAREAGRAAGLPAIEVAPNQGRLLALLCRMVGARRVLEFGTLAGYSTLWFADAVGPDGHVTTLEIDPRHAEVARQNFARAGVADRVRLVEGPAAGSAQALVDAGEEPFDLVFVDADKPSNSTYVEAALALSHPGTVIVVDNVVRAGGVADADSTDERVQGSRAVLHLLGTHPRLDATALQTVGAKGWDGFALALVRD</sequence>
<dbReference type="InterPro" id="IPR050362">
    <property type="entry name" value="Cation-dep_OMT"/>
</dbReference>
<evidence type="ECO:0000313" key="5">
    <source>
        <dbReference type="Proteomes" id="UP000269289"/>
    </source>
</evidence>
<reference evidence="4 5" key="1">
    <citation type="submission" date="2018-10" db="EMBL/GenBank/DDBJ databases">
        <title>Isolation, diversity and antifungal activity of actinobacteria from wheat.</title>
        <authorList>
            <person name="Han C."/>
        </authorList>
    </citation>
    <scope>NUCLEOTIDE SEQUENCE [LARGE SCALE GENOMIC DNA]</scope>
    <source>
        <strain evidence="4 5">NEAU-YY56</strain>
    </source>
</reference>
<dbReference type="Pfam" id="PF01596">
    <property type="entry name" value="Methyltransf_3"/>
    <property type="match status" value="1"/>
</dbReference>
<dbReference type="EMBL" id="RFFI01000005">
    <property type="protein sequence ID" value="RMI14092.1"/>
    <property type="molecule type" value="Genomic_DNA"/>
</dbReference>
<keyword evidence="5" id="KW-1185">Reference proteome</keyword>
<dbReference type="InterPro" id="IPR029063">
    <property type="entry name" value="SAM-dependent_MTases_sf"/>
</dbReference>
<proteinExistence type="predicted"/>
<dbReference type="PANTHER" id="PTHR10509:SF14">
    <property type="entry name" value="CAFFEOYL-COA O-METHYLTRANSFERASE 3-RELATED"/>
    <property type="match status" value="1"/>
</dbReference>
<comment type="caution">
    <text evidence="4">The sequence shown here is derived from an EMBL/GenBank/DDBJ whole genome shotgun (WGS) entry which is preliminary data.</text>
</comment>
<keyword evidence="3" id="KW-0949">S-adenosyl-L-methionine</keyword>
<evidence type="ECO:0000256" key="1">
    <source>
        <dbReference type="ARBA" id="ARBA00022603"/>
    </source>
</evidence>
<name>A0A3M2JJV9_9CELL</name>
<dbReference type="GO" id="GO:0008757">
    <property type="term" value="F:S-adenosylmethionine-dependent methyltransferase activity"/>
    <property type="evidence" value="ECO:0007669"/>
    <property type="project" value="TreeGrafter"/>
</dbReference>
<evidence type="ECO:0000256" key="2">
    <source>
        <dbReference type="ARBA" id="ARBA00022679"/>
    </source>
</evidence>
<dbReference type="Proteomes" id="UP000269289">
    <property type="component" value="Unassembled WGS sequence"/>
</dbReference>
<dbReference type="CDD" id="cd02440">
    <property type="entry name" value="AdoMet_MTases"/>
    <property type="match status" value="1"/>
</dbReference>
<keyword evidence="1 4" id="KW-0489">Methyltransferase</keyword>
<dbReference type="SUPFAM" id="SSF53335">
    <property type="entry name" value="S-adenosyl-L-methionine-dependent methyltransferases"/>
    <property type="match status" value="1"/>
</dbReference>
<evidence type="ECO:0000256" key="3">
    <source>
        <dbReference type="ARBA" id="ARBA00022691"/>
    </source>
</evidence>
<dbReference type="OrthoDB" id="9799672at2"/>